<dbReference type="GO" id="GO:0005576">
    <property type="term" value="C:extracellular region"/>
    <property type="evidence" value="ECO:0007669"/>
    <property type="project" value="UniProtKB-SubCell"/>
</dbReference>
<dbReference type="PANTHER" id="PTHR31232:SF149">
    <property type="entry name" value="S-PROTEIN HOMOLOG"/>
    <property type="match status" value="1"/>
</dbReference>
<sequence length="150" mass="17791">MSFLLKHFLYIFLLFNLCSIVRANTPPSSKQLETYRVTITNRDVPNVVVGCDDLGGQVLKPGDLFSWKFRMNIYGTNQYNCRFYWFEDGNIRKFSEFPLFDEIISHRCGIWLFIRNRCYWSVAQDGFYYSDKNASFPGSDWSKKNDWNDI</sequence>
<comment type="similarity">
    <text evidence="2 6">Belongs to the plant self-incompatibility (S1) protein family.</text>
</comment>
<evidence type="ECO:0000313" key="8">
    <source>
        <dbReference type="Proteomes" id="UP001229421"/>
    </source>
</evidence>
<dbReference type="AlphaFoldDB" id="A0AAD8L030"/>
<comment type="subcellular location">
    <subcellularLocation>
        <location evidence="1 6">Secreted</location>
    </subcellularLocation>
</comment>
<comment type="caution">
    <text evidence="7">The sequence shown here is derived from an EMBL/GenBank/DDBJ whole genome shotgun (WGS) entry which is preliminary data.</text>
</comment>
<evidence type="ECO:0000256" key="6">
    <source>
        <dbReference type="RuleBase" id="RU367044"/>
    </source>
</evidence>
<keyword evidence="5 6" id="KW-0732">Signal</keyword>
<evidence type="ECO:0000256" key="4">
    <source>
        <dbReference type="ARBA" id="ARBA00022525"/>
    </source>
</evidence>
<keyword evidence="4 6" id="KW-0964">Secreted</keyword>
<dbReference type="PANTHER" id="PTHR31232">
    <property type="match status" value="1"/>
</dbReference>
<name>A0AAD8L030_TARER</name>
<reference evidence="7" key="1">
    <citation type="journal article" date="2023" name="bioRxiv">
        <title>Improved chromosome-level genome assembly for marigold (Tagetes erecta).</title>
        <authorList>
            <person name="Jiang F."/>
            <person name="Yuan L."/>
            <person name="Wang S."/>
            <person name="Wang H."/>
            <person name="Xu D."/>
            <person name="Wang A."/>
            <person name="Fan W."/>
        </authorList>
    </citation>
    <scope>NUCLEOTIDE SEQUENCE</scope>
    <source>
        <strain evidence="7">WSJ</strain>
        <tissue evidence="7">Leaf</tissue>
    </source>
</reference>
<evidence type="ECO:0000256" key="2">
    <source>
        <dbReference type="ARBA" id="ARBA00005581"/>
    </source>
</evidence>
<evidence type="ECO:0000313" key="7">
    <source>
        <dbReference type="EMBL" id="KAK1430583.1"/>
    </source>
</evidence>
<keyword evidence="8" id="KW-1185">Reference proteome</keyword>
<evidence type="ECO:0000256" key="3">
    <source>
        <dbReference type="ARBA" id="ARBA00022471"/>
    </source>
</evidence>
<gene>
    <name evidence="7" type="ORF">QVD17_13432</name>
</gene>
<proteinExistence type="inferred from homology"/>
<dbReference type="Pfam" id="PF05938">
    <property type="entry name" value="Self-incomp_S1"/>
    <property type="match status" value="1"/>
</dbReference>
<evidence type="ECO:0000256" key="5">
    <source>
        <dbReference type="ARBA" id="ARBA00022729"/>
    </source>
</evidence>
<accession>A0AAD8L030</accession>
<dbReference type="GO" id="GO:0060320">
    <property type="term" value="P:rejection of self pollen"/>
    <property type="evidence" value="ECO:0007669"/>
    <property type="project" value="UniProtKB-KW"/>
</dbReference>
<dbReference type="EMBL" id="JAUHHV010000003">
    <property type="protein sequence ID" value="KAK1430583.1"/>
    <property type="molecule type" value="Genomic_DNA"/>
</dbReference>
<dbReference type="Proteomes" id="UP001229421">
    <property type="component" value="Unassembled WGS sequence"/>
</dbReference>
<feature type="chain" id="PRO_5041783620" description="S-protein homolog" evidence="6">
    <location>
        <begin position="24"/>
        <end position="150"/>
    </location>
</feature>
<protein>
    <recommendedName>
        <fullName evidence="6">S-protein homolog</fullName>
    </recommendedName>
</protein>
<feature type="signal peptide" evidence="6">
    <location>
        <begin position="1"/>
        <end position="23"/>
    </location>
</feature>
<keyword evidence="3 6" id="KW-0713">Self-incompatibility</keyword>
<organism evidence="7 8">
    <name type="scientific">Tagetes erecta</name>
    <name type="common">African marigold</name>
    <dbReference type="NCBI Taxonomy" id="13708"/>
    <lineage>
        <taxon>Eukaryota</taxon>
        <taxon>Viridiplantae</taxon>
        <taxon>Streptophyta</taxon>
        <taxon>Embryophyta</taxon>
        <taxon>Tracheophyta</taxon>
        <taxon>Spermatophyta</taxon>
        <taxon>Magnoliopsida</taxon>
        <taxon>eudicotyledons</taxon>
        <taxon>Gunneridae</taxon>
        <taxon>Pentapetalae</taxon>
        <taxon>asterids</taxon>
        <taxon>campanulids</taxon>
        <taxon>Asterales</taxon>
        <taxon>Asteraceae</taxon>
        <taxon>Asteroideae</taxon>
        <taxon>Heliantheae alliance</taxon>
        <taxon>Tageteae</taxon>
        <taxon>Tagetes</taxon>
    </lineage>
</organism>
<dbReference type="InterPro" id="IPR010264">
    <property type="entry name" value="Self-incomp_S1"/>
</dbReference>
<evidence type="ECO:0000256" key="1">
    <source>
        <dbReference type="ARBA" id="ARBA00004613"/>
    </source>
</evidence>